<dbReference type="HOGENOM" id="CLU_686383_0_0_12"/>
<gene>
    <name evidence="2" type="ordered locus">Bmur_2771</name>
</gene>
<dbReference type="Proteomes" id="UP000001915">
    <property type="component" value="Chromosome"/>
</dbReference>
<sequence length="384" mass="44966">MDKYKLVKYTKGTVIFRNGEEAKDYFYIISRGKILSCNTFCDNFTIKYNEGGIIGIIQSVTGEPYYSTSETAEDCELWQIKTENINRLNNKHLINKISNYLSFILERWLSKYYSIITKNKIDLYNKDDILTMASIYKEGGFIDASYKLCKAYLNSFKENINIDKVNNFIKSLTPAKKPEYIKKNLLKITKGYCLYSELEISNYIYYIKSGKLGVYNIINGKYITRAVYTSGYIINGYSPVLEYKPLLTTVIALEDSVIEIINQDELIKNLYSNAELRIKFIKMISIKIISTVLKIKAVKKENIRHKFILIIYSILKIETLFSMPEYLKLLYKIDDIKNMLNLDIENEIIYSELKKIKYIELDSLNSIIVIDIVNYFKEYEDYTK</sequence>
<dbReference type="InterPro" id="IPR000595">
    <property type="entry name" value="cNMP-bd_dom"/>
</dbReference>
<dbReference type="KEGG" id="brm:Bmur_2771"/>
<dbReference type="AlphaFoldDB" id="D5U7P2"/>
<evidence type="ECO:0000259" key="1">
    <source>
        <dbReference type="PROSITE" id="PS50042"/>
    </source>
</evidence>
<dbReference type="OrthoDB" id="3525895at2"/>
<dbReference type="PROSITE" id="PS50042">
    <property type="entry name" value="CNMP_BINDING_3"/>
    <property type="match status" value="1"/>
</dbReference>
<accession>D5U7P2</accession>
<dbReference type="eggNOG" id="COG0664">
    <property type="taxonomic scope" value="Bacteria"/>
</dbReference>
<dbReference type="EMBL" id="CP001959">
    <property type="protein sequence ID" value="ADG72838.1"/>
    <property type="molecule type" value="Genomic_DNA"/>
</dbReference>
<protein>
    <submittedName>
        <fullName evidence="2">Putative transcriptional regulator, Crp/Fnr family</fullName>
    </submittedName>
</protein>
<dbReference type="Gene3D" id="2.60.120.10">
    <property type="entry name" value="Jelly Rolls"/>
    <property type="match status" value="2"/>
</dbReference>
<dbReference type="InterPro" id="IPR018490">
    <property type="entry name" value="cNMP-bd_dom_sf"/>
</dbReference>
<dbReference type="SUPFAM" id="SSF51206">
    <property type="entry name" value="cAMP-binding domain-like"/>
    <property type="match status" value="2"/>
</dbReference>
<reference evidence="2 3" key="1">
    <citation type="journal article" date="2010" name="Stand. Genomic Sci.">
        <title>Complete genome sequence of Brachyspira murdochii type strain (56-150).</title>
        <authorList>
            <person name="Pati A."/>
            <person name="Sikorski J."/>
            <person name="Gronow S."/>
            <person name="Munk C."/>
            <person name="Lapidus A."/>
            <person name="Copeland A."/>
            <person name="Glavina Del Tio T."/>
            <person name="Nolan M."/>
            <person name="Lucas S."/>
            <person name="Chen F."/>
            <person name="Tice H."/>
            <person name="Cheng J.F."/>
            <person name="Han C."/>
            <person name="Detter J.C."/>
            <person name="Bruce D."/>
            <person name="Tapia R."/>
            <person name="Goodwin L."/>
            <person name="Pitluck S."/>
            <person name="Liolios K."/>
            <person name="Ivanova N."/>
            <person name="Mavromatis K."/>
            <person name="Mikhailova N."/>
            <person name="Chen A."/>
            <person name="Palaniappan K."/>
            <person name="Land M."/>
            <person name="Hauser L."/>
            <person name="Chang Y.J."/>
            <person name="Jeffries C.D."/>
            <person name="Spring S."/>
            <person name="Rohde M."/>
            <person name="Goker M."/>
            <person name="Bristow J."/>
            <person name="Eisen J.A."/>
            <person name="Markowitz V."/>
            <person name="Hugenholtz P."/>
            <person name="Kyrpides N.C."/>
            <person name="Klenk H.P."/>
        </authorList>
    </citation>
    <scope>NUCLEOTIDE SEQUENCE [LARGE SCALE GENOMIC DNA]</scope>
    <source>
        <strain evidence="3">ATCC 51284 / DSM 12563 / 56-150</strain>
    </source>
</reference>
<dbReference type="InterPro" id="IPR014710">
    <property type="entry name" value="RmlC-like_jellyroll"/>
</dbReference>
<dbReference type="Pfam" id="PF00027">
    <property type="entry name" value="cNMP_binding"/>
    <property type="match status" value="2"/>
</dbReference>
<feature type="domain" description="Cyclic nucleotide-binding" evidence="1">
    <location>
        <begin position="1"/>
        <end position="88"/>
    </location>
</feature>
<name>D5U7P2_BRAM5</name>
<proteinExistence type="predicted"/>
<evidence type="ECO:0000313" key="2">
    <source>
        <dbReference type="EMBL" id="ADG72838.1"/>
    </source>
</evidence>
<organism evidence="2 3">
    <name type="scientific">Brachyspira murdochii (strain ATCC 51284 / DSM 12563 / 56-150)</name>
    <name type="common">Serpulina murdochii</name>
    <dbReference type="NCBI Taxonomy" id="526224"/>
    <lineage>
        <taxon>Bacteria</taxon>
        <taxon>Pseudomonadati</taxon>
        <taxon>Spirochaetota</taxon>
        <taxon>Spirochaetia</taxon>
        <taxon>Brachyspirales</taxon>
        <taxon>Brachyspiraceae</taxon>
        <taxon>Brachyspira</taxon>
    </lineage>
</organism>
<evidence type="ECO:0000313" key="3">
    <source>
        <dbReference type="Proteomes" id="UP000001915"/>
    </source>
</evidence>
<dbReference type="CDD" id="cd00038">
    <property type="entry name" value="CAP_ED"/>
    <property type="match status" value="1"/>
</dbReference>
<dbReference type="STRING" id="526224.Bmur_2771"/>
<dbReference type="RefSeq" id="WP_013115174.1">
    <property type="nucleotide sequence ID" value="NC_014150.1"/>
</dbReference>